<comment type="cofactor">
    <cofactor evidence="1">
        <name>Zn(2+)</name>
        <dbReference type="ChEBI" id="CHEBI:29105"/>
    </cofactor>
</comment>
<evidence type="ECO:0000256" key="2">
    <source>
        <dbReference type="ARBA" id="ARBA00007581"/>
    </source>
</evidence>
<dbReference type="EMBL" id="JAVRRT010000001">
    <property type="protein sequence ID" value="KAK5175262.1"/>
    <property type="molecule type" value="Genomic_DNA"/>
</dbReference>
<dbReference type="GO" id="GO:0016702">
    <property type="term" value="F:oxidoreductase activity, acting on single donors with incorporation of molecular oxygen, incorporation of two atoms of oxygen"/>
    <property type="evidence" value="ECO:0007669"/>
    <property type="project" value="UniProtKB-ARBA"/>
</dbReference>
<evidence type="ECO:0000256" key="4">
    <source>
        <dbReference type="ARBA" id="ARBA00022833"/>
    </source>
</evidence>
<dbReference type="PANTHER" id="PTHR30096">
    <property type="entry name" value="4,5-DOPA DIOXYGENASE EXTRADIOL-LIKE PROTEIN"/>
    <property type="match status" value="1"/>
</dbReference>
<feature type="domain" description="Extradiol ring-cleavage dioxygenase class III enzyme subunit B" evidence="6">
    <location>
        <begin position="9"/>
        <end position="257"/>
    </location>
</feature>
<dbReference type="PANTHER" id="PTHR30096:SF0">
    <property type="entry name" value="4,5-DOPA DIOXYGENASE EXTRADIOL-LIKE PROTEIN"/>
    <property type="match status" value="1"/>
</dbReference>
<dbReference type="PIRSF" id="PIRSF006157">
    <property type="entry name" value="Doxgns_DODA"/>
    <property type="match status" value="1"/>
</dbReference>
<organism evidence="7 8">
    <name type="scientific">Saxophila tyrrhenica</name>
    <dbReference type="NCBI Taxonomy" id="1690608"/>
    <lineage>
        <taxon>Eukaryota</taxon>
        <taxon>Fungi</taxon>
        <taxon>Dikarya</taxon>
        <taxon>Ascomycota</taxon>
        <taxon>Pezizomycotina</taxon>
        <taxon>Dothideomycetes</taxon>
        <taxon>Dothideomycetidae</taxon>
        <taxon>Mycosphaerellales</taxon>
        <taxon>Extremaceae</taxon>
        <taxon>Saxophila</taxon>
    </lineage>
</organism>
<dbReference type="CDD" id="cd07363">
    <property type="entry name" value="45_DOPA_Dioxygenase"/>
    <property type="match status" value="1"/>
</dbReference>
<protein>
    <recommendedName>
        <fullName evidence="6">Extradiol ring-cleavage dioxygenase class III enzyme subunit B domain-containing protein</fullName>
    </recommendedName>
</protein>
<evidence type="ECO:0000256" key="1">
    <source>
        <dbReference type="ARBA" id="ARBA00001947"/>
    </source>
</evidence>
<sequence length="282" mass="30829">MPRTPVYFFSHGGPNLKDDTTHPAYSTLQGLGREITHTVRPKALLVISAHWQPDHPNTIQVSSPSIHSLLYDYYGFPSDYYNLNFPATGSPELAGRVIGLLKEAGIKAEGVERRLDHGVFIPFMVAFDPKENPLSMPVVQISLFNSDDGAAHYALGAALEGLRDEGVVIVASGMAVHNLRDFRRAMMGGFVGGRAKPMGYCESFDEALREAVEKSPEERKEAMTALLKRRDSREAHPSFEHLLPVFVGAGAAGSDKGDRLWTLCEGSLSWGMVRFGEVAGEA</sequence>
<name>A0AAV9PN65_9PEZI</name>
<evidence type="ECO:0000313" key="7">
    <source>
        <dbReference type="EMBL" id="KAK5175262.1"/>
    </source>
</evidence>
<dbReference type="Proteomes" id="UP001337655">
    <property type="component" value="Unassembled WGS sequence"/>
</dbReference>
<evidence type="ECO:0000256" key="3">
    <source>
        <dbReference type="ARBA" id="ARBA00022723"/>
    </source>
</evidence>
<accession>A0AAV9PN65</accession>
<keyword evidence="5" id="KW-0560">Oxidoreductase</keyword>
<reference evidence="7 8" key="1">
    <citation type="submission" date="2023-08" db="EMBL/GenBank/DDBJ databases">
        <title>Black Yeasts Isolated from many extreme environments.</title>
        <authorList>
            <person name="Coleine C."/>
            <person name="Stajich J.E."/>
            <person name="Selbmann L."/>
        </authorList>
    </citation>
    <scope>NUCLEOTIDE SEQUENCE [LARGE SCALE GENOMIC DNA]</scope>
    <source>
        <strain evidence="7 8">CCFEE 5935</strain>
    </source>
</reference>
<keyword evidence="4" id="KW-0862">Zinc</keyword>
<keyword evidence="3" id="KW-0479">Metal-binding</keyword>
<dbReference type="GO" id="GO:0008198">
    <property type="term" value="F:ferrous iron binding"/>
    <property type="evidence" value="ECO:0007669"/>
    <property type="project" value="InterPro"/>
</dbReference>
<dbReference type="SUPFAM" id="SSF53213">
    <property type="entry name" value="LigB-like"/>
    <property type="match status" value="1"/>
</dbReference>
<comment type="caution">
    <text evidence="7">The sequence shown here is derived from an EMBL/GenBank/DDBJ whole genome shotgun (WGS) entry which is preliminary data.</text>
</comment>
<dbReference type="Gene3D" id="3.40.830.10">
    <property type="entry name" value="LigB-like"/>
    <property type="match status" value="1"/>
</dbReference>
<keyword evidence="8" id="KW-1185">Reference proteome</keyword>
<comment type="similarity">
    <text evidence="2">Belongs to the DODA-type extradiol aromatic ring-opening dioxygenase family.</text>
</comment>
<evidence type="ECO:0000256" key="5">
    <source>
        <dbReference type="ARBA" id="ARBA00023002"/>
    </source>
</evidence>
<gene>
    <name evidence="7" type="ORF">LTR77_000399</name>
</gene>
<dbReference type="GO" id="GO:0008270">
    <property type="term" value="F:zinc ion binding"/>
    <property type="evidence" value="ECO:0007669"/>
    <property type="project" value="InterPro"/>
</dbReference>
<evidence type="ECO:0000259" key="6">
    <source>
        <dbReference type="Pfam" id="PF02900"/>
    </source>
</evidence>
<dbReference type="Pfam" id="PF02900">
    <property type="entry name" value="LigB"/>
    <property type="match status" value="1"/>
</dbReference>
<dbReference type="InterPro" id="IPR004183">
    <property type="entry name" value="Xdiol_dOase_suB"/>
</dbReference>
<proteinExistence type="inferred from homology"/>
<dbReference type="RefSeq" id="XP_064663900.1">
    <property type="nucleotide sequence ID" value="XM_064797666.1"/>
</dbReference>
<dbReference type="InterPro" id="IPR014436">
    <property type="entry name" value="Extradiol_dOase_DODA"/>
</dbReference>
<dbReference type="AlphaFoldDB" id="A0AAV9PN65"/>
<dbReference type="GeneID" id="89921750"/>
<evidence type="ECO:0000313" key="8">
    <source>
        <dbReference type="Proteomes" id="UP001337655"/>
    </source>
</evidence>